<keyword evidence="1" id="KW-0732">Signal</keyword>
<name>K9VWT1_9CYAN</name>
<reference evidence="2 3" key="1">
    <citation type="submission" date="2012-06" db="EMBL/GenBank/DDBJ databases">
        <title>Finished chromosome of genome of Crinalium epipsammum PCC 9333.</title>
        <authorList>
            <consortium name="US DOE Joint Genome Institute"/>
            <person name="Gugger M."/>
            <person name="Coursin T."/>
            <person name="Rippka R."/>
            <person name="Tandeau De Marsac N."/>
            <person name="Huntemann M."/>
            <person name="Wei C.-L."/>
            <person name="Han J."/>
            <person name="Detter J.C."/>
            <person name="Han C."/>
            <person name="Tapia R."/>
            <person name="Davenport K."/>
            <person name="Daligault H."/>
            <person name="Erkkila T."/>
            <person name="Gu W."/>
            <person name="Munk A.C.C."/>
            <person name="Teshima H."/>
            <person name="Xu Y."/>
            <person name="Chain P."/>
            <person name="Chen A."/>
            <person name="Krypides N."/>
            <person name="Mavromatis K."/>
            <person name="Markowitz V."/>
            <person name="Szeto E."/>
            <person name="Ivanova N."/>
            <person name="Mikhailova N."/>
            <person name="Ovchinnikova G."/>
            <person name="Pagani I."/>
            <person name="Pati A."/>
            <person name="Goodwin L."/>
            <person name="Peters L."/>
            <person name="Pitluck S."/>
            <person name="Woyke T."/>
            <person name="Kerfeld C."/>
        </authorList>
    </citation>
    <scope>NUCLEOTIDE SEQUENCE [LARGE SCALE GENOMIC DNA]</scope>
    <source>
        <strain evidence="2 3">PCC 9333</strain>
    </source>
</reference>
<dbReference type="RefSeq" id="WP_015201735.1">
    <property type="nucleotide sequence ID" value="NC_019753.1"/>
</dbReference>
<evidence type="ECO:0008006" key="4">
    <source>
        <dbReference type="Google" id="ProtNLM"/>
    </source>
</evidence>
<evidence type="ECO:0000313" key="3">
    <source>
        <dbReference type="Proteomes" id="UP000010472"/>
    </source>
</evidence>
<organism evidence="2 3">
    <name type="scientific">Crinalium epipsammum PCC 9333</name>
    <dbReference type="NCBI Taxonomy" id="1173022"/>
    <lineage>
        <taxon>Bacteria</taxon>
        <taxon>Bacillati</taxon>
        <taxon>Cyanobacteriota</taxon>
        <taxon>Cyanophyceae</taxon>
        <taxon>Gomontiellales</taxon>
        <taxon>Gomontiellaceae</taxon>
        <taxon>Crinalium</taxon>
    </lineage>
</organism>
<dbReference type="EMBL" id="CP003620">
    <property type="protein sequence ID" value="AFZ11605.1"/>
    <property type="molecule type" value="Genomic_DNA"/>
</dbReference>
<accession>K9VWT1</accession>
<evidence type="ECO:0000256" key="1">
    <source>
        <dbReference type="SAM" id="SignalP"/>
    </source>
</evidence>
<dbReference type="KEGG" id="cep:Cri9333_0668"/>
<dbReference type="HOGENOM" id="CLU_1400446_0_0_3"/>
<evidence type="ECO:0000313" key="2">
    <source>
        <dbReference type="EMBL" id="AFZ11605.1"/>
    </source>
</evidence>
<dbReference type="PATRIC" id="fig|1173022.3.peg.736"/>
<gene>
    <name evidence="2" type="ORF">Cri9333_0668</name>
</gene>
<dbReference type="Proteomes" id="UP000010472">
    <property type="component" value="Chromosome"/>
</dbReference>
<dbReference type="AlphaFoldDB" id="K9VWT1"/>
<sequence length="194" mass="21692">MRFPFILFASSAILLLLTSLPAFGQSRDSWKFVRLGDQVNGCLTCRTQPNSKASVVRTFRHGALVKTRSQKGSFTSVVTVAGERRNSSNCWVSRKFTYNLPSYVVGKIYAGNYRYLGNQPLKCRSAVGYNTPATKVAYYTRARIEATGVGIDNNGQTWFSTRNNCFIPALNDHISWDDIGEDPNAMCNYLKESC</sequence>
<protein>
    <recommendedName>
        <fullName evidence="4">SH3 type 3 domain protein</fullName>
    </recommendedName>
</protein>
<feature type="signal peptide" evidence="1">
    <location>
        <begin position="1"/>
        <end position="24"/>
    </location>
</feature>
<proteinExistence type="predicted"/>
<keyword evidence="3" id="KW-1185">Reference proteome</keyword>
<feature type="chain" id="PRO_5003937087" description="SH3 type 3 domain protein" evidence="1">
    <location>
        <begin position="25"/>
        <end position="194"/>
    </location>
</feature>